<feature type="region of interest" description="Disordered" evidence="1">
    <location>
        <begin position="1"/>
        <end position="41"/>
    </location>
</feature>
<feature type="transmembrane region" description="Helical" evidence="2">
    <location>
        <begin position="75"/>
        <end position="96"/>
    </location>
</feature>
<comment type="caution">
    <text evidence="3">The sequence shown here is derived from an EMBL/GenBank/DDBJ whole genome shotgun (WGS) entry which is preliminary data.</text>
</comment>
<feature type="compositionally biased region" description="Basic and acidic residues" evidence="1">
    <location>
        <begin position="31"/>
        <end position="41"/>
    </location>
</feature>
<dbReference type="Proteomes" id="UP001499986">
    <property type="component" value="Unassembled WGS sequence"/>
</dbReference>
<keyword evidence="2" id="KW-0812">Transmembrane</keyword>
<evidence type="ECO:0000313" key="3">
    <source>
        <dbReference type="EMBL" id="GAA2422343.1"/>
    </source>
</evidence>
<evidence type="ECO:0000256" key="2">
    <source>
        <dbReference type="SAM" id="Phobius"/>
    </source>
</evidence>
<keyword evidence="2" id="KW-1133">Transmembrane helix</keyword>
<sequence>MRKGQAPIAAGPGCRRCPPPVRSAQAGWPTRSDRHAAHDTHDHPAFPVLQPLILAGCGGVTGGHQWSVSPWMRRVGLAVWLVAAVVVVLIAAFWGIKRL</sequence>
<proteinExistence type="predicted"/>
<dbReference type="EMBL" id="BAAASE010000014">
    <property type="protein sequence ID" value="GAA2422343.1"/>
    <property type="molecule type" value="Genomic_DNA"/>
</dbReference>
<evidence type="ECO:0000313" key="4">
    <source>
        <dbReference type="Proteomes" id="UP001499986"/>
    </source>
</evidence>
<organism evidence="3 4">
    <name type="scientific">Streptomyces coeruleofuscus</name>
    <dbReference type="NCBI Taxonomy" id="66879"/>
    <lineage>
        <taxon>Bacteria</taxon>
        <taxon>Bacillati</taxon>
        <taxon>Actinomycetota</taxon>
        <taxon>Actinomycetes</taxon>
        <taxon>Kitasatosporales</taxon>
        <taxon>Streptomycetaceae</taxon>
        <taxon>Streptomyces</taxon>
    </lineage>
</organism>
<keyword evidence="4" id="KW-1185">Reference proteome</keyword>
<evidence type="ECO:0000256" key="1">
    <source>
        <dbReference type="SAM" id="MobiDB-lite"/>
    </source>
</evidence>
<reference evidence="3 4" key="1">
    <citation type="journal article" date="2019" name="Int. J. Syst. Evol. Microbiol.">
        <title>The Global Catalogue of Microorganisms (GCM) 10K type strain sequencing project: providing services to taxonomists for standard genome sequencing and annotation.</title>
        <authorList>
            <consortium name="The Broad Institute Genomics Platform"/>
            <consortium name="The Broad Institute Genome Sequencing Center for Infectious Disease"/>
            <person name="Wu L."/>
            <person name="Ma J."/>
        </authorList>
    </citation>
    <scope>NUCLEOTIDE SEQUENCE [LARGE SCALE GENOMIC DNA]</scope>
    <source>
        <strain evidence="3 4">JCM 4358</strain>
    </source>
</reference>
<accession>A0ABN3J6Y8</accession>
<protein>
    <submittedName>
        <fullName evidence="3">Uncharacterized protein</fullName>
    </submittedName>
</protein>
<name>A0ABN3J6Y8_9ACTN</name>
<keyword evidence="2" id="KW-0472">Membrane</keyword>
<gene>
    <name evidence="3" type="ORF">GCM10010255_74180</name>
</gene>